<dbReference type="Proteomes" id="UP000028984">
    <property type="component" value="Unassembled WGS sequence"/>
</dbReference>
<evidence type="ECO:0000313" key="2">
    <source>
        <dbReference type="Proteomes" id="UP000028984"/>
    </source>
</evidence>
<dbReference type="STRING" id="1437610.BREU_1743"/>
<keyword evidence="2" id="KW-1185">Reference proteome</keyword>
<evidence type="ECO:0000313" key="1">
    <source>
        <dbReference type="EMBL" id="KFI86675.1"/>
    </source>
</evidence>
<dbReference type="EMBL" id="JGZK01000004">
    <property type="protein sequence ID" value="KFI86675.1"/>
    <property type="molecule type" value="Genomic_DNA"/>
</dbReference>
<gene>
    <name evidence="1" type="ORF">BREU_1743</name>
</gene>
<accession>A0A087CTS5</accession>
<reference evidence="1 2" key="1">
    <citation type="submission" date="2014-03" db="EMBL/GenBank/DDBJ databases">
        <title>Genomics of Bifidobacteria.</title>
        <authorList>
            <person name="Ventura M."/>
            <person name="Milani C."/>
            <person name="Lugli G.A."/>
        </authorList>
    </citation>
    <scope>NUCLEOTIDE SEQUENCE [LARGE SCALE GENOMIC DNA]</scope>
    <source>
        <strain evidence="1 2">DSM 23975</strain>
    </source>
</reference>
<sequence>MWWLVVAAVCMSGGVLSYALCRAARLGDDIGARLRERREADPAHDGGKVER</sequence>
<proteinExistence type="predicted"/>
<dbReference type="RefSeq" id="WP_162834848.1">
    <property type="nucleotide sequence ID" value="NZ_JDUW01000004.1"/>
</dbReference>
<name>A0A087CTS5_9BIFI</name>
<dbReference type="AlphaFoldDB" id="A0A087CTS5"/>
<protein>
    <submittedName>
        <fullName evidence="1">Uncharacterized protein</fullName>
    </submittedName>
</protein>
<comment type="caution">
    <text evidence="1">The sequence shown here is derived from an EMBL/GenBank/DDBJ whole genome shotgun (WGS) entry which is preliminary data.</text>
</comment>
<organism evidence="1 2">
    <name type="scientific">Bifidobacterium reuteri DSM 23975</name>
    <dbReference type="NCBI Taxonomy" id="1437610"/>
    <lineage>
        <taxon>Bacteria</taxon>
        <taxon>Bacillati</taxon>
        <taxon>Actinomycetota</taxon>
        <taxon>Actinomycetes</taxon>
        <taxon>Bifidobacteriales</taxon>
        <taxon>Bifidobacteriaceae</taxon>
        <taxon>Bifidobacterium</taxon>
    </lineage>
</organism>